<dbReference type="PANTHER" id="PTHR47634">
    <property type="entry name" value="PROTEIN KINASE DOMAIN-CONTAINING PROTEIN-RELATED"/>
    <property type="match status" value="1"/>
</dbReference>
<keyword evidence="11" id="KW-1185">Reference proteome</keyword>
<dbReference type="InterPro" id="IPR000719">
    <property type="entry name" value="Prot_kinase_dom"/>
</dbReference>
<evidence type="ECO:0000256" key="5">
    <source>
        <dbReference type="ARBA" id="ARBA00022777"/>
    </source>
</evidence>
<evidence type="ECO:0000256" key="7">
    <source>
        <dbReference type="ARBA" id="ARBA00047899"/>
    </source>
</evidence>
<name>A0A369J7E2_HYPMA</name>
<dbReference type="GO" id="GO:0005524">
    <property type="term" value="F:ATP binding"/>
    <property type="evidence" value="ECO:0007669"/>
    <property type="project" value="UniProtKB-KW"/>
</dbReference>
<comment type="caution">
    <text evidence="10">The sequence shown here is derived from an EMBL/GenBank/DDBJ whole genome shotgun (WGS) entry which is preliminary data.</text>
</comment>
<organism evidence="10 11">
    <name type="scientific">Hypsizygus marmoreus</name>
    <name type="common">White beech mushroom</name>
    <name type="synonym">Agaricus marmoreus</name>
    <dbReference type="NCBI Taxonomy" id="39966"/>
    <lineage>
        <taxon>Eukaryota</taxon>
        <taxon>Fungi</taxon>
        <taxon>Dikarya</taxon>
        <taxon>Basidiomycota</taxon>
        <taxon>Agaricomycotina</taxon>
        <taxon>Agaricomycetes</taxon>
        <taxon>Agaricomycetidae</taxon>
        <taxon>Agaricales</taxon>
        <taxon>Tricholomatineae</taxon>
        <taxon>Lyophyllaceae</taxon>
        <taxon>Hypsizygus</taxon>
    </lineage>
</organism>
<feature type="domain" description="Protein kinase" evidence="9">
    <location>
        <begin position="39"/>
        <end position="234"/>
    </location>
</feature>
<dbReference type="SUPFAM" id="SSF56112">
    <property type="entry name" value="Protein kinase-like (PK-like)"/>
    <property type="match status" value="1"/>
</dbReference>
<evidence type="ECO:0000259" key="9">
    <source>
        <dbReference type="SMART" id="SM00220"/>
    </source>
</evidence>
<evidence type="ECO:0000256" key="6">
    <source>
        <dbReference type="ARBA" id="ARBA00022840"/>
    </source>
</evidence>
<dbReference type="AlphaFoldDB" id="A0A369J7E2"/>
<dbReference type="EMBL" id="LUEZ02000107">
    <property type="protein sequence ID" value="RDB17971.1"/>
    <property type="molecule type" value="Genomic_DNA"/>
</dbReference>
<keyword evidence="2" id="KW-0723">Serine/threonine-protein kinase</keyword>
<comment type="catalytic activity">
    <reaction evidence="8">
        <text>L-seryl-[protein] + ATP = O-phospho-L-seryl-[protein] + ADP + H(+)</text>
        <dbReference type="Rhea" id="RHEA:17989"/>
        <dbReference type="Rhea" id="RHEA-COMP:9863"/>
        <dbReference type="Rhea" id="RHEA-COMP:11604"/>
        <dbReference type="ChEBI" id="CHEBI:15378"/>
        <dbReference type="ChEBI" id="CHEBI:29999"/>
        <dbReference type="ChEBI" id="CHEBI:30616"/>
        <dbReference type="ChEBI" id="CHEBI:83421"/>
        <dbReference type="ChEBI" id="CHEBI:456216"/>
        <dbReference type="EC" id="2.7.11.1"/>
    </reaction>
</comment>
<dbReference type="InterPro" id="IPR011009">
    <property type="entry name" value="Kinase-like_dom_sf"/>
</dbReference>
<dbReference type="Proteomes" id="UP000076154">
    <property type="component" value="Unassembled WGS sequence"/>
</dbReference>
<dbReference type="OrthoDB" id="5979581at2759"/>
<dbReference type="GO" id="GO:0004674">
    <property type="term" value="F:protein serine/threonine kinase activity"/>
    <property type="evidence" value="ECO:0007669"/>
    <property type="project" value="UniProtKB-KW"/>
</dbReference>
<dbReference type="PANTHER" id="PTHR47634:SF9">
    <property type="entry name" value="PROTEIN KINASE DOMAIN-CONTAINING PROTEIN-RELATED"/>
    <property type="match status" value="1"/>
</dbReference>
<evidence type="ECO:0000256" key="4">
    <source>
        <dbReference type="ARBA" id="ARBA00022741"/>
    </source>
</evidence>
<evidence type="ECO:0000256" key="8">
    <source>
        <dbReference type="ARBA" id="ARBA00048679"/>
    </source>
</evidence>
<accession>A0A369J7E2</accession>
<dbReference type="Gene3D" id="3.30.200.20">
    <property type="entry name" value="Phosphorylase Kinase, domain 1"/>
    <property type="match status" value="1"/>
</dbReference>
<dbReference type="SMART" id="SM00220">
    <property type="entry name" value="S_TKc"/>
    <property type="match status" value="1"/>
</dbReference>
<evidence type="ECO:0000313" key="10">
    <source>
        <dbReference type="EMBL" id="RDB17971.1"/>
    </source>
</evidence>
<protein>
    <recommendedName>
        <fullName evidence="1">non-specific serine/threonine protein kinase</fullName>
        <ecNumber evidence="1">2.7.11.1</ecNumber>
    </recommendedName>
</protein>
<dbReference type="GO" id="GO:0050684">
    <property type="term" value="P:regulation of mRNA processing"/>
    <property type="evidence" value="ECO:0007669"/>
    <property type="project" value="TreeGrafter"/>
</dbReference>
<evidence type="ECO:0000313" key="11">
    <source>
        <dbReference type="Proteomes" id="UP000076154"/>
    </source>
</evidence>
<dbReference type="EC" id="2.7.11.1" evidence="1"/>
<comment type="catalytic activity">
    <reaction evidence="7">
        <text>L-threonyl-[protein] + ATP = O-phospho-L-threonyl-[protein] + ADP + H(+)</text>
        <dbReference type="Rhea" id="RHEA:46608"/>
        <dbReference type="Rhea" id="RHEA-COMP:11060"/>
        <dbReference type="Rhea" id="RHEA-COMP:11605"/>
        <dbReference type="ChEBI" id="CHEBI:15378"/>
        <dbReference type="ChEBI" id="CHEBI:30013"/>
        <dbReference type="ChEBI" id="CHEBI:30616"/>
        <dbReference type="ChEBI" id="CHEBI:61977"/>
        <dbReference type="ChEBI" id="CHEBI:456216"/>
        <dbReference type="EC" id="2.7.11.1"/>
    </reaction>
</comment>
<sequence>MAASRFRPSPWDDIEYFEDYRLGGFHPVAIGDVFAQRRYRVVHKLGFGSSSTIWLARDQPGKRVALRVMHAEVSSKPAEEIEIWAFIPADHFTENGPNGSHLCLVYGLAGPSILSTPSSPGRVSTSRRLRKDLARNVAKQLACAFKLMHTAGFVMEVRGNFCGGGATFNILFRVAENVQEWSDSEVYLNFGQPETEKVVTRDGSPPGPHAPAQLIAPIENVRLTYSTLLPEDILLIDFGQSFSSFRPR</sequence>
<evidence type="ECO:0000256" key="3">
    <source>
        <dbReference type="ARBA" id="ARBA00022679"/>
    </source>
</evidence>
<dbReference type="STRING" id="39966.A0A369J7E2"/>
<keyword evidence="4" id="KW-0547">Nucleotide-binding</keyword>
<keyword evidence="5 10" id="KW-0418">Kinase</keyword>
<keyword evidence="6" id="KW-0067">ATP-binding</keyword>
<evidence type="ECO:0000256" key="2">
    <source>
        <dbReference type="ARBA" id="ARBA00022527"/>
    </source>
</evidence>
<gene>
    <name evidence="10" type="primary">dsk1_0</name>
    <name evidence="10" type="ORF">Hypma_000783</name>
</gene>
<dbReference type="InParanoid" id="A0A369J7E2"/>
<dbReference type="InterPro" id="IPR051334">
    <property type="entry name" value="SRPK"/>
</dbReference>
<dbReference type="GO" id="GO:0000245">
    <property type="term" value="P:spliceosomal complex assembly"/>
    <property type="evidence" value="ECO:0007669"/>
    <property type="project" value="TreeGrafter"/>
</dbReference>
<evidence type="ECO:0000256" key="1">
    <source>
        <dbReference type="ARBA" id="ARBA00012513"/>
    </source>
</evidence>
<proteinExistence type="predicted"/>
<keyword evidence="3" id="KW-0808">Transferase</keyword>
<reference evidence="10" key="1">
    <citation type="submission" date="2018-04" db="EMBL/GenBank/DDBJ databases">
        <title>Whole genome sequencing of Hypsizygus marmoreus.</title>
        <authorList>
            <person name="Choi I.-G."/>
            <person name="Min B."/>
            <person name="Kim J.-G."/>
            <person name="Kim S."/>
            <person name="Oh Y.-L."/>
            <person name="Kong W.-S."/>
            <person name="Park H."/>
            <person name="Jeong J."/>
            <person name="Song E.-S."/>
        </authorList>
    </citation>
    <scope>NUCLEOTIDE SEQUENCE [LARGE SCALE GENOMIC DNA]</scope>
    <source>
        <strain evidence="10">51987-8</strain>
    </source>
</reference>